<dbReference type="PROSITE" id="PS50995">
    <property type="entry name" value="HTH_MARR_2"/>
    <property type="match status" value="1"/>
</dbReference>
<dbReference type="OrthoDB" id="7359569at2"/>
<dbReference type="InterPro" id="IPR036390">
    <property type="entry name" value="WH_DNA-bd_sf"/>
</dbReference>
<proteinExistence type="predicted"/>
<dbReference type="PANTHER" id="PTHR33164:SF105">
    <property type="entry name" value="TRANSCRIPTIONAL REPRESSOR PROTEIN-RELATED"/>
    <property type="match status" value="1"/>
</dbReference>
<dbReference type="InterPro" id="IPR036388">
    <property type="entry name" value="WH-like_DNA-bd_sf"/>
</dbReference>
<dbReference type="SMART" id="SM00347">
    <property type="entry name" value="HTH_MARR"/>
    <property type="match status" value="1"/>
</dbReference>
<dbReference type="EMBL" id="FUWJ01000010">
    <property type="protein sequence ID" value="SKA32481.1"/>
    <property type="molecule type" value="Genomic_DNA"/>
</dbReference>
<reference evidence="3" key="1">
    <citation type="submission" date="2017-02" db="EMBL/GenBank/DDBJ databases">
        <authorList>
            <person name="Varghese N."/>
            <person name="Submissions S."/>
        </authorList>
    </citation>
    <scope>NUCLEOTIDE SEQUENCE [LARGE SCALE GENOMIC DNA]</scope>
    <source>
        <strain evidence="3">ATCC 27094</strain>
    </source>
</reference>
<dbReference type="PANTHER" id="PTHR33164">
    <property type="entry name" value="TRANSCRIPTIONAL REGULATOR, MARR FAMILY"/>
    <property type="match status" value="1"/>
</dbReference>
<gene>
    <name evidence="2" type="ORF">SAMN02745126_05260</name>
</gene>
<sequence>MSSPAPRLSPIDCTCFRVRRAARRMTAIYGRHLAPTGLKISQFSVLGFIIAEGPVSIGRLSELAATDRTTLSRNLRPLIDDGLVEQVASGDKRRRELLATAAGRALFKRALPLWAEAEQEVRAAMGPSLAGELRQVLDQSMERLAPLRSA</sequence>
<dbReference type="GO" id="GO:0003677">
    <property type="term" value="F:DNA binding"/>
    <property type="evidence" value="ECO:0007669"/>
    <property type="project" value="UniProtKB-KW"/>
</dbReference>
<dbReference type="Gene3D" id="1.10.10.10">
    <property type="entry name" value="Winged helix-like DNA-binding domain superfamily/Winged helix DNA-binding domain"/>
    <property type="match status" value="1"/>
</dbReference>
<organism evidence="2 3">
    <name type="scientific">Enhydrobacter aerosaccus</name>
    <dbReference type="NCBI Taxonomy" id="225324"/>
    <lineage>
        <taxon>Bacteria</taxon>
        <taxon>Pseudomonadati</taxon>
        <taxon>Pseudomonadota</taxon>
        <taxon>Alphaproteobacteria</taxon>
        <taxon>Hyphomicrobiales</taxon>
        <taxon>Enhydrobacter</taxon>
    </lineage>
</organism>
<feature type="domain" description="HTH marR-type" evidence="1">
    <location>
        <begin position="11"/>
        <end position="142"/>
    </location>
</feature>
<dbReference type="GO" id="GO:0003700">
    <property type="term" value="F:DNA-binding transcription factor activity"/>
    <property type="evidence" value="ECO:0007669"/>
    <property type="project" value="InterPro"/>
</dbReference>
<dbReference type="STRING" id="225324.SAMN02745126_05260"/>
<dbReference type="GO" id="GO:0006950">
    <property type="term" value="P:response to stress"/>
    <property type="evidence" value="ECO:0007669"/>
    <property type="project" value="TreeGrafter"/>
</dbReference>
<dbReference type="InterPro" id="IPR000835">
    <property type="entry name" value="HTH_MarR-typ"/>
</dbReference>
<evidence type="ECO:0000313" key="2">
    <source>
        <dbReference type="EMBL" id="SKA32481.1"/>
    </source>
</evidence>
<evidence type="ECO:0000313" key="3">
    <source>
        <dbReference type="Proteomes" id="UP000190092"/>
    </source>
</evidence>
<protein>
    <submittedName>
        <fullName evidence="2">DNA-binding transcriptional regulator, MarR family</fullName>
    </submittedName>
</protein>
<dbReference type="SUPFAM" id="SSF46785">
    <property type="entry name" value="Winged helix' DNA-binding domain"/>
    <property type="match status" value="1"/>
</dbReference>
<keyword evidence="2" id="KW-0238">DNA-binding</keyword>
<keyword evidence="3" id="KW-1185">Reference proteome</keyword>
<dbReference type="Pfam" id="PF12802">
    <property type="entry name" value="MarR_2"/>
    <property type="match status" value="1"/>
</dbReference>
<dbReference type="AlphaFoldDB" id="A0A1T4SX33"/>
<name>A0A1T4SX33_9HYPH</name>
<dbReference type="InterPro" id="IPR039422">
    <property type="entry name" value="MarR/SlyA-like"/>
</dbReference>
<evidence type="ECO:0000259" key="1">
    <source>
        <dbReference type="PROSITE" id="PS50995"/>
    </source>
</evidence>
<dbReference type="Proteomes" id="UP000190092">
    <property type="component" value="Unassembled WGS sequence"/>
</dbReference>
<accession>A0A1T4SX33</accession>